<name>A0A6A8GJ56_9EURY</name>
<dbReference type="Pfam" id="PF13191">
    <property type="entry name" value="AAA_16"/>
    <property type="match status" value="1"/>
</dbReference>
<dbReference type="PANTHER" id="PTHR34301:SF8">
    <property type="entry name" value="ATPASE DOMAIN-CONTAINING PROTEIN"/>
    <property type="match status" value="1"/>
</dbReference>
<dbReference type="InterPro" id="IPR027417">
    <property type="entry name" value="P-loop_NTPase"/>
</dbReference>
<organism evidence="2 3">
    <name type="scientific">Haloferax litoreum</name>
    <dbReference type="NCBI Taxonomy" id="2666140"/>
    <lineage>
        <taxon>Archaea</taxon>
        <taxon>Methanobacteriati</taxon>
        <taxon>Methanobacteriota</taxon>
        <taxon>Stenosarchaea group</taxon>
        <taxon>Halobacteria</taxon>
        <taxon>Halobacteriales</taxon>
        <taxon>Haloferacaceae</taxon>
        <taxon>Haloferax</taxon>
    </lineage>
</organism>
<evidence type="ECO:0000313" key="3">
    <source>
        <dbReference type="Proteomes" id="UP000439022"/>
    </source>
</evidence>
<evidence type="ECO:0000259" key="1">
    <source>
        <dbReference type="Pfam" id="PF13191"/>
    </source>
</evidence>
<dbReference type="Proteomes" id="UP000439022">
    <property type="component" value="Unassembled WGS sequence"/>
</dbReference>
<protein>
    <submittedName>
        <fullName evidence="2">AAA family ATPase</fullName>
    </submittedName>
</protein>
<dbReference type="Gene3D" id="3.40.50.300">
    <property type="entry name" value="P-loop containing nucleotide triphosphate hydrolases"/>
    <property type="match status" value="1"/>
</dbReference>
<feature type="domain" description="Orc1-like AAA ATPase" evidence="1">
    <location>
        <begin position="8"/>
        <end position="193"/>
    </location>
</feature>
<accession>A0A6A8GJ56</accession>
<proteinExistence type="predicted"/>
<evidence type="ECO:0000313" key="2">
    <source>
        <dbReference type="EMBL" id="MRX22167.1"/>
    </source>
</evidence>
<reference evidence="2 3" key="1">
    <citation type="submission" date="2019-11" db="EMBL/GenBank/DDBJ databases">
        <title>Whole genome sequence of Haloferax sp. MBLA0076.</title>
        <authorList>
            <person name="Seo M.-J."/>
            <person name="Cho E.-S."/>
        </authorList>
    </citation>
    <scope>NUCLEOTIDE SEQUENCE [LARGE SCALE GENOMIC DNA]</scope>
    <source>
        <strain evidence="2 3">MBLA0076</strain>
    </source>
</reference>
<comment type="caution">
    <text evidence="2">The sequence shown here is derived from an EMBL/GenBank/DDBJ whole genome shotgun (WGS) entry which is preliminary data.</text>
</comment>
<keyword evidence="3" id="KW-1185">Reference proteome</keyword>
<sequence>MIVVSESPFVGREDELRKACELIDGETSGTFNLLFGPGGHGKTRFLKELKTEYQNDEDVFVLDFTFHAGLTTIQNFASEFQSQWSEKVDTSRTQKIKNKAYSVLQSRGFEIGVKLTSNAGGMIFPPASLLSLGADALPEADTKESAAPIYAEILREFLRQFNQFNPDAKLILFFDQYDEIPLEQKDTFNRFFRSIAETVPDSVNFFIGARSRKLATGYNSPIETIELNSLGKAEVEEFLNKRGLNTSESQIDRVIELTQGTPYLLDRFSDLANERGVQRAIEAVPQTEVREYLDTAFLNRMQTEEEDFIYSICALAEFREDIVAELTEYRLSESRRMLESLYQQGALEKVGTHEAMNVYRPHSFLHEQARRLVKDEELNQQHRYCAKIYLNELDADPIDANIDVLIEFIIGNEVENEAPLNLIADAFAQSMAAGQMFSHHLNEISSKKSKEEEIVRLLNDPAIDEDSVLPHLSNLFAGDDVNIARVRASIFEYEEPEALESFRARSELQPEEQLVADYLRTKRVQFRFHENSSNTQLDTLKDISQRVKALTKNPDVDIVAGVLFIYVSMFRQTVLKHQGKEAEAEQVVSEIDTFFAETYSLDTSDVEYIVGIFRNLVQAIEQDISEEESNDLLLDLSEGSVEKGIYGGIQRGFREGFLQLMSALSEARTDGVLSRNQSLIKNAIIELSIYFNQNGNHSLAAAVRDIATVVSQIVAPAGSENIEQHEWAFVESRAFEQFKRVVTIVR</sequence>
<gene>
    <name evidence="2" type="ORF">GJR96_09390</name>
</gene>
<dbReference type="PANTHER" id="PTHR34301">
    <property type="entry name" value="DNA-BINDING PROTEIN-RELATED"/>
    <property type="match status" value="1"/>
</dbReference>
<dbReference type="AlphaFoldDB" id="A0A6A8GJ56"/>
<dbReference type="EMBL" id="WKJO01000001">
    <property type="protein sequence ID" value="MRX22167.1"/>
    <property type="molecule type" value="Genomic_DNA"/>
</dbReference>
<dbReference type="InterPro" id="IPR041664">
    <property type="entry name" value="AAA_16"/>
</dbReference>
<dbReference type="SUPFAM" id="SSF52540">
    <property type="entry name" value="P-loop containing nucleoside triphosphate hydrolases"/>
    <property type="match status" value="1"/>
</dbReference>